<sequence length="132" mass="14257">MGKCYTNGEVTILNSRNPVTSRNSWAAFRSPHTSYTWTACLSKRSLGSDRASTHLLTILHLLYNSYLQINHPFKPAFLKSGASNPGMPGLPGCPTSPAGPCGPAGHLFSSLHTHSAEPWKVDELPPRLRCGG</sequence>
<name>A0A914NQ23_MELIC</name>
<dbReference type="AlphaFoldDB" id="A0A914NQ23"/>
<organism evidence="1 2">
    <name type="scientific">Meloidogyne incognita</name>
    <name type="common">Southern root-knot nematode worm</name>
    <name type="synonym">Oxyuris incognita</name>
    <dbReference type="NCBI Taxonomy" id="6306"/>
    <lineage>
        <taxon>Eukaryota</taxon>
        <taxon>Metazoa</taxon>
        <taxon>Ecdysozoa</taxon>
        <taxon>Nematoda</taxon>
        <taxon>Chromadorea</taxon>
        <taxon>Rhabditida</taxon>
        <taxon>Tylenchina</taxon>
        <taxon>Tylenchomorpha</taxon>
        <taxon>Tylenchoidea</taxon>
        <taxon>Meloidogynidae</taxon>
        <taxon>Meloidogyninae</taxon>
        <taxon>Meloidogyne</taxon>
        <taxon>Meloidogyne incognita group</taxon>
    </lineage>
</organism>
<protein>
    <submittedName>
        <fullName evidence="2">Uncharacterized protein</fullName>
    </submittedName>
</protein>
<accession>A0A914NQ23</accession>
<dbReference type="Proteomes" id="UP000887563">
    <property type="component" value="Unplaced"/>
</dbReference>
<keyword evidence="1" id="KW-1185">Reference proteome</keyword>
<dbReference type="WBParaSite" id="Minc3s06525g39947">
    <property type="protein sequence ID" value="Minc3s06525g39947"/>
    <property type="gene ID" value="Minc3s06525g39947"/>
</dbReference>
<proteinExistence type="predicted"/>
<reference evidence="2" key="1">
    <citation type="submission" date="2022-11" db="UniProtKB">
        <authorList>
            <consortium name="WormBaseParasite"/>
        </authorList>
    </citation>
    <scope>IDENTIFICATION</scope>
</reference>
<evidence type="ECO:0000313" key="2">
    <source>
        <dbReference type="WBParaSite" id="Minc3s06525g39947"/>
    </source>
</evidence>
<evidence type="ECO:0000313" key="1">
    <source>
        <dbReference type="Proteomes" id="UP000887563"/>
    </source>
</evidence>